<keyword evidence="4" id="KW-1185">Reference proteome</keyword>
<dbReference type="RefSeq" id="XP_001643087.1">
    <property type="nucleotide sequence ID" value="XM_001643037.1"/>
</dbReference>
<dbReference type="KEGG" id="vpo:Kpol_1029p2"/>
<dbReference type="Gene3D" id="1.25.10.10">
    <property type="entry name" value="Leucine-rich Repeat Variant"/>
    <property type="match status" value="1"/>
</dbReference>
<name>A7TR61_VANPO</name>
<dbReference type="InterPro" id="IPR051177">
    <property type="entry name" value="CIK-Related_Protein"/>
</dbReference>
<dbReference type="PANTHER" id="PTHR12984">
    <property type="entry name" value="SCY1-RELATED S/T PROTEIN KINASE-LIKE"/>
    <property type="match status" value="1"/>
</dbReference>
<dbReference type="SUPFAM" id="SSF48371">
    <property type="entry name" value="ARM repeat"/>
    <property type="match status" value="1"/>
</dbReference>
<dbReference type="HOGENOM" id="CLU_010392_2_0_1"/>
<dbReference type="InterPro" id="IPR011989">
    <property type="entry name" value="ARM-like"/>
</dbReference>
<feature type="coiled-coil region" evidence="2">
    <location>
        <begin position="514"/>
        <end position="541"/>
    </location>
</feature>
<dbReference type="GO" id="GO:0005737">
    <property type="term" value="C:cytoplasm"/>
    <property type="evidence" value="ECO:0007669"/>
    <property type="project" value="EnsemblFungi"/>
</dbReference>
<keyword evidence="2" id="KW-0175">Coiled coil</keyword>
<gene>
    <name evidence="3" type="ORF">Kpol_1029p2</name>
</gene>
<dbReference type="AlphaFoldDB" id="A7TR61"/>
<dbReference type="InterPro" id="IPR016024">
    <property type="entry name" value="ARM-type_fold"/>
</dbReference>
<dbReference type="GO" id="GO:0006890">
    <property type="term" value="P:retrograde vesicle-mediated transport, Golgi to endoplasmic reticulum"/>
    <property type="evidence" value="ECO:0007669"/>
    <property type="project" value="EnsemblFungi"/>
</dbReference>
<accession>A7TR61</accession>
<dbReference type="EMBL" id="DS480471">
    <property type="protein sequence ID" value="EDO15229.1"/>
    <property type="molecule type" value="Genomic_DNA"/>
</dbReference>
<evidence type="ECO:0000256" key="1">
    <source>
        <dbReference type="PROSITE-ProRule" id="PRU00103"/>
    </source>
</evidence>
<dbReference type="GO" id="GO:0000049">
    <property type="term" value="F:tRNA binding"/>
    <property type="evidence" value="ECO:0007669"/>
    <property type="project" value="EnsemblFungi"/>
</dbReference>
<dbReference type="Proteomes" id="UP000000267">
    <property type="component" value="Unassembled WGS sequence"/>
</dbReference>
<dbReference type="OrthoDB" id="447103at2759"/>
<dbReference type="GeneID" id="5543306"/>
<dbReference type="InterPro" id="IPR011009">
    <property type="entry name" value="Kinase-like_dom_sf"/>
</dbReference>
<organism evidence="4">
    <name type="scientific">Vanderwaltozyma polyspora (strain ATCC 22028 / DSM 70294 / BCRC 21397 / CBS 2163 / NBRC 10782 / NRRL Y-8283 / UCD 57-17)</name>
    <name type="common">Kluyveromyces polysporus</name>
    <dbReference type="NCBI Taxonomy" id="436907"/>
    <lineage>
        <taxon>Eukaryota</taxon>
        <taxon>Fungi</taxon>
        <taxon>Dikarya</taxon>
        <taxon>Ascomycota</taxon>
        <taxon>Saccharomycotina</taxon>
        <taxon>Saccharomycetes</taxon>
        <taxon>Saccharomycetales</taxon>
        <taxon>Saccharomycetaceae</taxon>
        <taxon>Vanderwaltozyma</taxon>
    </lineage>
</organism>
<evidence type="ECO:0000313" key="3">
    <source>
        <dbReference type="EMBL" id="EDO15229.1"/>
    </source>
</evidence>
<dbReference type="eggNOG" id="KOG1243">
    <property type="taxonomic scope" value="Eukaryota"/>
</dbReference>
<dbReference type="InParanoid" id="A7TR61"/>
<feature type="repeat" description="HEAT" evidence="1">
    <location>
        <begin position="376"/>
        <end position="414"/>
    </location>
</feature>
<dbReference type="PhylomeDB" id="A7TR61"/>
<dbReference type="GO" id="GO:0005643">
    <property type="term" value="C:nuclear pore"/>
    <property type="evidence" value="ECO:0007669"/>
    <property type="project" value="EnsemblFungi"/>
</dbReference>
<dbReference type="Gene3D" id="1.10.510.10">
    <property type="entry name" value="Transferase(Phosphotransferase) domain 1"/>
    <property type="match status" value="1"/>
</dbReference>
<dbReference type="InterPro" id="IPR021133">
    <property type="entry name" value="HEAT_type_2"/>
</dbReference>
<evidence type="ECO:0000313" key="4">
    <source>
        <dbReference type="Proteomes" id="UP000000267"/>
    </source>
</evidence>
<proteinExistence type="predicted"/>
<protein>
    <recommendedName>
        <fullName evidence="5">Protein kinase domain-containing protein</fullName>
    </recommendedName>
</protein>
<dbReference type="FunCoup" id="A7TR61">
    <property type="interactions" value="1160"/>
</dbReference>
<sequence length="708" mass="79995">MNFSSIFKSISNFQFPYSLEQDSIHENALWEVFQGTRKSDSHPVTVFKAKRNPDSEILILNAVQKAKVLKIPGLCSVLETFDSDAQSTFIITERVEPFPWDSLNNLQKNPESLQLGISQILTTLQLLSNFIVGNISKESVYINSKGQWLLFGLELCCNIADVTSNQYLSSVDRYYSITGFSKPNNDIRTFDSIKLAELIKGLFGSLIPKDWQSLITSLNKGSLSIKQFQNKVQATQTWNKNSLISIDQELNELHIKDPQGKMVVMITLQNLFLECKELFSHNTPNFLEGLIIPELCETVTWLMTHQASSPTTPAKIVSFLAMLLTLTSESNYFPDQFKELVLNVFKLPDRQIRFLLLIFLPNIIGNLTETEISNRIFPQFAQGLADSDSTLRLQTLKTIPSIVPSLTERQLNNELLRYLAKTQVDPDVEIRTWTIIIITRVSSTLSTSSNRASILATAFTKSLKDPDIKPRLASLYGLEKSIDLLDVNTIANKILTVIAPGLLDKHSLVRSKAKALFNKYLNKLEAEAEKLQEKTGDSNEKSNDINFDAYDIDDDELSRQFMENLRMNSPQLNDIQLLQENGKMSTDNGWDNFETDTNNDNWDAENGWDTNETVSSQLNKPQGKVIKVEESWNDDLDDPWNEGNEAAYQATLENTKRSNGILSNGGIKSNNKTGSNISLSAKKKITQKQTTKLLIDDDVEEDGWDDNW</sequence>
<reference evidence="3 4" key="1">
    <citation type="journal article" date="2007" name="Proc. Natl. Acad. Sci. U.S.A.">
        <title>Independent sorting-out of thousands of duplicated gene pairs in two yeast species descended from a whole-genome duplication.</title>
        <authorList>
            <person name="Scannell D.R."/>
            <person name="Frank A.C."/>
            <person name="Conant G.C."/>
            <person name="Byrne K.P."/>
            <person name="Woolfit M."/>
            <person name="Wolfe K.H."/>
        </authorList>
    </citation>
    <scope>NUCLEOTIDE SEQUENCE [LARGE SCALE GENOMIC DNA]</scope>
    <source>
        <strain evidence="4">ATCC 22028 / DSM 70294 / BCRC 21397 / CBS 2163 / NBRC 10782 / NRRL Y-8283 / UCD 57-17</strain>
    </source>
</reference>
<dbReference type="SUPFAM" id="SSF56112">
    <property type="entry name" value="Protein kinase-like (PK-like)"/>
    <property type="match status" value="1"/>
</dbReference>
<dbReference type="PANTHER" id="PTHR12984:SF3">
    <property type="entry name" value="N-TERMINAL KINASE-LIKE PROTEIN"/>
    <property type="match status" value="1"/>
</dbReference>
<dbReference type="STRING" id="436907.A7TR61"/>
<evidence type="ECO:0000256" key="2">
    <source>
        <dbReference type="SAM" id="Coils"/>
    </source>
</evidence>
<dbReference type="GO" id="GO:0006409">
    <property type="term" value="P:tRNA export from nucleus"/>
    <property type="evidence" value="ECO:0007669"/>
    <property type="project" value="EnsemblFungi"/>
</dbReference>
<dbReference type="OMA" id="NDTSWAG"/>
<dbReference type="Gene3D" id="3.30.200.20">
    <property type="entry name" value="Phosphorylase Kinase, domain 1"/>
    <property type="match status" value="1"/>
</dbReference>
<dbReference type="PROSITE" id="PS50077">
    <property type="entry name" value="HEAT_REPEAT"/>
    <property type="match status" value="1"/>
</dbReference>
<evidence type="ECO:0008006" key="5">
    <source>
        <dbReference type="Google" id="ProtNLM"/>
    </source>
</evidence>